<dbReference type="GO" id="GO:0004672">
    <property type="term" value="F:protein kinase activity"/>
    <property type="evidence" value="ECO:0007669"/>
    <property type="project" value="InterPro"/>
</dbReference>
<dbReference type="Gene3D" id="1.10.510.10">
    <property type="entry name" value="Transferase(Phosphotransferase) domain 1"/>
    <property type="match status" value="1"/>
</dbReference>
<dbReference type="GO" id="GO:1902554">
    <property type="term" value="C:serine/threonine protein kinase complex"/>
    <property type="evidence" value="ECO:0007669"/>
    <property type="project" value="TreeGrafter"/>
</dbReference>
<accession>A0A0M3IBW7</accession>
<dbReference type="PANTHER" id="PTHR48014">
    <property type="entry name" value="SERINE/THREONINE-PROTEIN KINASE FRAY2"/>
    <property type="match status" value="1"/>
</dbReference>
<dbReference type="PROSITE" id="PS50011">
    <property type="entry name" value="PROTEIN_KINASE_DOM"/>
    <property type="match status" value="1"/>
</dbReference>
<protein>
    <submittedName>
        <fullName evidence="4">Protein kinase domain-containing protein</fullName>
    </submittedName>
</protein>
<dbReference type="WBParaSite" id="ALUE_0001528701-mRNA-1">
    <property type="protein sequence ID" value="ALUE_0001528701-mRNA-1"/>
    <property type="gene ID" value="ALUE_0001528701"/>
</dbReference>
<evidence type="ECO:0000313" key="3">
    <source>
        <dbReference type="Proteomes" id="UP000036681"/>
    </source>
</evidence>
<dbReference type="AlphaFoldDB" id="A0A0M3IBW7"/>
<proteinExistence type="inferred from homology"/>
<feature type="domain" description="Protein kinase" evidence="2">
    <location>
        <begin position="22"/>
        <end position="342"/>
    </location>
</feature>
<dbReference type="PANTHER" id="PTHR48014:SF21">
    <property type="entry name" value="SERINE_THREONINE-PROTEIN KINASE FRAY2"/>
    <property type="match status" value="1"/>
</dbReference>
<organism evidence="3 4">
    <name type="scientific">Ascaris lumbricoides</name>
    <name type="common">Giant roundworm</name>
    <dbReference type="NCBI Taxonomy" id="6252"/>
    <lineage>
        <taxon>Eukaryota</taxon>
        <taxon>Metazoa</taxon>
        <taxon>Ecdysozoa</taxon>
        <taxon>Nematoda</taxon>
        <taxon>Chromadorea</taxon>
        <taxon>Rhabditida</taxon>
        <taxon>Spirurina</taxon>
        <taxon>Ascaridomorpha</taxon>
        <taxon>Ascaridoidea</taxon>
        <taxon>Ascarididae</taxon>
        <taxon>Ascaris</taxon>
    </lineage>
</organism>
<dbReference type="Proteomes" id="UP000036681">
    <property type="component" value="Unplaced"/>
</dbReference>
<dbReference type="GO" id="GO:0005524">
    <property type="term" value="F:ATP binding"/>
    <property type="evidence" value="ECO:0007669"/>
    <property type="project" value="InterPro"/>
</dbReference>
<evidence type="ECO:0000313" key="4">
    <source>
        <dbReference type="WBParaSite" id="ALUE_0001528701-mRNA-1"/>
    </source>
</evidence>
<dbReference type="SUPFAM" id="SSF56112">
    <property type="entry name" value="Protein kinase-like (PK-like)"/>
    <property type="match status" value="1"/>
</dbReference>
<dbReference type="Gene3D" id="3.30.200.20">
    <property type="entry name" value="Phosphorylase Kinase, domain 1"/>
    <property type="match status" value="1"/>
</dbReference>
<dbReference type="InterPro" id="IPR011009">
    <property type="entry name" value="Kinase-like_dom_sf"/>
</dbReference>
<keyword evidence="3" id="KW-1185">Reference proteome</keyword>
<name>A0A0M3IBW7_ASCLU</name>
<reference evidence="4" key="1">
    <citation type="submission" date="2017-02" db="UniProtKB">
        <authorList>
            <consortium name="WormBaseParasite"/>
        </authorList>
    </citation>
    <scope>IDENTIFICATION</scope>
</reference>
<comment type="similarity">
    <text evidence="1">Belongs to the protein kinase superfamily. STE Ser/Thr protein kinase family. STE20 subfamily.</text>
</comment>
<evidence type="ECO:0000256" key="1">
    <source>
        <dbReference type="ARBA" id="ARBA00008874"/>
    </source>
</evidence>
<dbReference type="GO" id="GO:0043539">
    <property type="term" value="F:protein serine/threonine kinase activator activity"/>
    <property type="evidence" value="ECO:0007669"/>
    <property type="project" value="InterPro"/>
</dbReference>
<evidence type="ECO:0000259" key="2">
    <source>
        <dbReference type="PROSITE" id="PS50011"/>
    </source>
</evidence>
<sequence>MGYHFSSLQGARTTTPMEIPSFTICGQIGRAYSGLADVLLVKREGKAGGLSALRILSTEFIDYEQIKKEVWFLRWLSHPNIIAFECAFSVDADVYVLTPFYDLCSVLRVIQAHYKHGIPEKAVVQILKHVLLAVQYLHEQNIVHRSIRCSHILLSSNGAVKLAGLRHCAFLRRNEITEAHEPLHEFGPELAEGLLWLAPEILKQASNSRSLRSLKKVLFKLHIILNETSNKGMNSTLISWRADLYGYGLLSDVYSIGITLCEMANGFPPFSDMERLQMLYEKSKGTTPRLLDSTTLQEGDDAASEQKRRTFTDSFHNITNICLKPASEHRWPVARLLTHPFVRSMKKTRSFNDLLPHARPTAVRNGELASYSVSTSLEQGTGEL</sequence>
<dbReference type="GO" id="GO:0006611">
    <property type="term" value="P:protein export from nucleus"/>
    <property type="evidence" value="ECO:0007669"/>
    <property type="project" value="TreeGrafter"/>
</dbReference>
<dbReference type="Pfam" id="PF00069">
    <property type="entry name" value="Pkinase"/>
    <property type="match status" value="1"/>
</dbReference>
<dbReference type="InterPro" id="IPR047173">
    <property type="entry name" value="STRAD_A/B-like"/>
</dbReference>
<dbReference type="InterPro" id="IPR000719">
    <property type="entry name" value="Prot_kinase_dom"/>
</dbReference>